<protein>
    <submittedName>
        <fullName evidence="2">Uncharacterized protein</fullName>
    </submittedName>
</protein>
<feature type="signal peptide" evidence="1">
    <location>
        <begin position="1"/>
        <end position="24"/>
    </location>
</feature>
<dbReference type="KEGG" id="tpol:Mal48_24440"/>
<dbReference type="AlphaFoldDB" id="A0A517QNH7"/>
<keyword evidence="3" id="KW-1185">Reference proteome</keyword>
<keyword evidence="1" id="KW-0732">Signal</keyword>
<evidence type="ECO:0000256" key="1">
    <source>
        <dbReference type="SAM" id="SignalP"/>
    </source>
</evidence>
<organism evidence="2 3">
    <name type="scientific">Thalassoglobus polymorphus</name>
    <dbReference type="NCBI Taxonomy" id="2527994"/>
    <lineage>
        <taxon>Bacteria</taxon>
        <taxon>Pseudomonadati</taxon>
        <taxon>Planctomycetota</taxon>
        <taxon>Planctomycetia</taxon>
        <taxon>Planctomycetales</taxon>
        <taxon>Planctomycetaceae</taxon>
        <taxon>Thalassoglobus</taxon>
    </lineage>
</organism>
<dbReference type="OrthoDB" id="265387at2"/>
<evidence type="ECO:0000313" key="3">
    <source>
        <dbReference type="Proteomes" id="UP000315724"/>
    </source>
</evidence>
<evidence type="ECO:0000313" key="2">
    <source>
        <dbReference type="EMBL" id="QDT33191.1"/>
    </source>
</evidence>
<gene>
    <name evidence="2" type="ORF">Mal48_24440</name>
</gene>
<name>A0A517QNH7_9PLAN</name>
<proteinExistence type="predicted"/>
<dbReference type="Proteomes" id="UP000315724">
    <property type="component" value="Chromosome"/>
</dbReference>
<accession>A0A517QNH7</accession>
<sequence length="282" mass="31713" precursor="true">MPGLPRTLIAVNCFIAFLCSLAPADEPLTLHWAKNYLTISGDQIPGEEIKIHYLEAYCRAGSTDADWVKHTRMHHETKLIEATEDGTKIRLQCHVEDGLVVDHTITSTADSVIFQITATNPTDKRSEAHWAQPCIRLADFTGADQKTYLQKSFVFLDGKLERLPTRNWATKARYVPGQVWAPKGVNRNDVNPRPLSDLVPSNGLIGCFSKDDSKIFATAFEPYQELFQGVIVCLHSDFRLGGLKPGETKHVKGKIYIVPNDVPALLKRYENDFPEHVESQRE</sequence>
<reference evidence="2 3" key="1">
    <citation type="submission" date="2019-02" db="EMBL/GenBank/DDBJ databases">
        <title>Deep-cultivation of Planctomycetes and their phenomic and genomic characterization uncovers novel biology.</title>
        <authorList>
            <person name="Wiegand S."/>
            <person name="Jogler M."/>
            <person name="Boedeker C."/>
            <person name="Pinto D."/>
            <person name="Vollmers J."/>
            <person name="Rivas-Marin E."/>
            <person name="Kohn T."/>
            <person name="Peeters S.H."/>
            <person name="Heuer A."/>
            <person name="Rast P."/>
            <person name="Oberbeckmann S."/>
            <person name="Bunk B."/>
            <person name="Jeske O."/>
            <person name="Meyerdierks A."/>
            <person name="Storesund J.E."/>
            <person name="Kallscheuer N."/>
            <person name="Luecker S."/>
            <person name="Lage O.M."/>
            <person name="Pohl T."/>
            <person name="Merkel B.J."/>
            <person name="Hornburger P."/>
            <person name="Mueller R.-W."/>
            <person name="Bruemmer F."/>
            <person name="Labrenz M."/>
            <person name="Spormann A.M."/>
            <person name="Op den Camp H."/>
            <person name="Overmann J."/>
            <person name="Amann R."/>
            <person name="Jetten M.S.M."/>
            <person name="Mascher T."/>
            <person name="Medema M.H."/>
            <person name="Devos D.P."/>
            <person name="Kaster A.-K."/>
            <person name="Ovreas L."/>
            <person name="Rohde M."/>
            <person name="Galperin M.Y."/>
            <person name="Jogler C."/>
        </authorList>
    </citation>
    <scope>NUCLEOTIDE SEQUENCE [LARGE SCALE GENOMIC DNA]</scope>
    <source>
        <strain evidence="2 3">Mal48</strain>
    </source>
</reference>
<feature type="chain" id="PRO_5022210155" evidence="1">
    <location>
        <begin position="25"/>
        <end position="282"/>
    </location>
</feature>
<dbReference type="EMBL" id="CP036267">
    <property type="protein sequence ID" value="QDT33191.1"/>
    <property type="molecule type" value="Genomic_DNA"/>
</dbReference>
<dbReference type="RefSeq" id="WP_145199108.1">
    <property type="nucleotide sequence ID" value="NZ_CP036267.1"/>
</dbReference>